<evidence type="ECO:0000313" key="2">
    <source>
        <dbReference type="Proteomes" id="UP000188268"/>
    </source>
</evidence>
<proteinExistence type="predicted"/>
<dbReference type="Gramene" id="OMO84384">
    <property type="protein sequence ID" value="OMO84384"/>
    <property type="gene ID" value="CCACVL1_10827"/>
</dbReference>
<name>A0A1R3IP70_COCAP</name>
<evidence type="ECO:0000313" key="1">
    <source>
        <dbReference type="EMBL" id="OMO84384.1"/>
    </source>
</evidence>
<accession>A0A1R3IP70</accession>
<sequence>MAQEAAHHDATVKLFQGGFRVLDRIINRTDD</sequence>
<protein>
    <submittedName>
        <fullName evidence="1">Uncharacterized protein</fullName>
    </submittedName>
</protein>
<dbReference type="AlphaFoldDB" id="A0A1R3IP70"/>
<gene>
    <name evidence="1" type="ORF">CCACVL1_10827</name>
</gene>
<keyword evidence="2" id="KW-1185">Reference proteome</keyword>
<dbReference type="Proteomes" id="UP000188268">
    <property type="component" value="Unassembled WGS sequence"/>
</dbReference>
<feature type="non-terminal residue" evidence="1">
    <location>
        <position position="31"/>
    </location>
</feature>
<organism evidence="1 2">
    <name type="scientific">Corchorus capsularis</name>
    <name type="common">Jute</name>
    <dbReference type="NCBI Taxonomy" id="210143"/>
    <lineage>
        <taxon>Eukaryota</taxon>
        <taxon>Viridiplantae</taxon>
        <taxon>Streptophyta</taxon>
        <taxon>Embryophyta</taxon>
        <taxon>Tracheophyta</taxon>
        <taxon>Spermatophyta</taxon>
        <taxon>Magnoliopsida</taxon>
        <taxon>eudicotyledons</taxon>
        <taxon>Gunneridae</taxon>
        <taxon>Pentapetalae</taxon>
        <taxon>rosids</taxon>
        <taxon>malvids</taxon>
        <taxon>Malvales</taxon>
        <taxon>Malvaceae</taxon>
        <taxon>Grewioideae</taxon>
        <taxon>Apeibeae</taxon>
        <taxon>Corchorus</taxon>
    </lineage>
</organism>
<comment type="caution">
    <text evidence="1">The sequence shown here is derived from an EMBL/GenBank/DDBJ whole genome shotgun (WGS) entry which is preliminary data.</text>
</comment>
<dbReference type="EMBL" id="AWWV01009728">
    <property type="protein sequence ID" value="OMO84384.1"/>
    <property type="molecule type" value="Genomic_DNA"/>
</dbReference>
<reference evidence="1 2" key="1">
    <citation type="submission" date="2013-09" db="EMBL/GenBank/DDBJ databases">
        <title>Corchorus capsularis genome sequencing.</title>
        <authorList>
            <person name="Alam M."/>
            <person name="Haque M.S."/>
            <person name="Islam M.S."/>
            <person name="Emdad E.M."/>
            <person name="Islam M.M."/>
            <person name="Ahmed B."/>
            <person name="Halim A."/>
            <person name="Hossen Q.M.M."/>
            <person name="Hossain M.Z."/>
            <person name="Ahmed R."/>
            <person name="Khan M.M."/>
            <person name="Islam R."/>
            <person name="Rashid M.M."/>
            <person name="Khan S.A."/>
            <person name="Rahman M.S."/>
            <person name="Alam M."/>
        </authorList>
    </citation>
    <scope>NUCLEOTIDE SEQUENCE [LARGE SCALE GENOMIC DNA]</scope>
    <source>
        <strain evidence="2">cv. CVL-1</strain>
        <tissue evidence="1">Whole seedling</tissue>
    </source>
</reference>